<sequence length="123" mass="13440">MAPPPAVPVADHTSDDEDDALEVTEVEMKAVIRRLSVKNSVPGPDGVPGRVWVLVMETLGSRLRGLFSAYMERGQFLLCWKTGKLVLIAKPGRPADSPSAHRPIVLLDEVGKLFERVILDALL</sequence>
<evidence type="ECO:0000313" key="3">
    <source>
        <dbReference type="Proteomes" id="UP001231518"/>
    </source>
</evidence>
<evidence type="ECO:0000313" key="2">
    <source>
        <dbReference type="EMBL" id="KAJ8712218.1"/>
    </source>
</evidence>
<gene>
    <name evidence="2" type="ORF">PYW07_005060</name>
</gene>
<organism evidence="2 3">
    <name type="scientific">Mythimna separata</name>
    <name type="common">Oriental armyworm</name>
    <name type="synonym">Pseudaletia separata</name>
    <dbReference type="NCBI Taxonomy" id="271217"/>
    <lineage>
        <taxon>Eukaryota</taxon>
        <taxon>Metazoa</taxon>
        <taxon>Ecdysozoa</taxon>
        <taxon>Arthropoda</taxon>
        <taxon>Hexapoda</taxon>
        <taxon>Insecta</taxon>
        <taxon>Pterygota</taxon>
        <taxon>Neoptera</taxon>
        <taxon>Endopterygota</taxon>
        <taxon>Lepidoptera</taxon>
        <taxon>Glossata</taxon>
        <taxon>Ditrysia</taxon>
        <taxon>Noctuoidea</taxon>
        <taxon>Noctuidae</taxon>
        <taxon>Noctuinae</taxon>
        <taxon>Hadenini</taxon>
        <taxon>Mythimna</taxon>
    </lineage>
</organism>
<name>A0AAD7YF13_MYTSE</name>
<protein>
    <submittedName>
        <fullName evidence="2">Uncharacterized protein</fullName>
    </submittedName>
</protein>
<accession>A0AAD7YF13</accession>
<reference evidence="2" key="1">
    <citation type="submission" date="2023-03" db="EMBL/GenBank/DDBJ databases">
        <title>Chromosome-level genomes of two armyworms, Mythimna separata and Mythimna loreyi, provide insights into the biosynthesis and reception of sex pheromones.</title>
        <authorList>
            <person name="Zhao H."/>
        </authorList>
    </citation>
    <scope>NUCLEOTIDE SEQUENCE</scope>
    <source>
        <strain evidence="2">BeijingLab</strain>
        <tissue evidence="2">Pupa</tissue>
    </source>
</reference>
<evidence type="ECO:0000256" key="1">
    <source>
        <dbReference type="SAM" id="MobiDB-lite"/>
    </source>
</evidence>
<feature type="region of interest" description="Disordered" evidence="1">
    <location>
        <begin position="1"/>
        <end position="20"/>
    </location>
</feature>
<dbReference type="EMBL" id="JARGEI010000021">
    <property type="protein sequence ID" value="KAJ8712218.1"/>
    <property type="molecule type" value="Genomic_DNA"/>
</dbReference>
<proteinExistence type="predicted"/>
<dbReference type="PANTHER" id="PTHR19446">
    <property type="entry name" value="REVERSE TRANSCRIPTASES"/>
    <property type="match status" value="1"/>
</dbReference>
<comment type="caution">
    <text evidence="2">The sequence shown here is derived from an EMBL/GenBank/DDBJ whole genome shotgun (WGS) entry which is preliminary data.</text>
</comment>
<dbReference type="AlphaFoldDB" id="A0AAD7YF13"/>
<dbReference type="Proteomes" id="UP001231518">
    <property type="component" value="Chromosome 17"/>
</dbReference>
<keyword evidence="3" id="KW-1185">Reference proteome</keyword>